<dbReference type="PROSITE" id="PS51203">
    <property type="entry name" value="CS"/>
    <property type="match status" value="1"/>
</dbReference>
<evidence type="ECO:0000256" key="2">
    <source>
        <dbReference type="SAM" id="MobiDB-lite"/>
    </source>
</evidence>
<keyword evidence="4" id="KW-0413">Isomerase</keyword>
<sequence length="156" mass="17992">MADGRNPPVLWAQRKDKLFITIRVEDCYDPNIDLQESKLIFKGTGGAEKNLYEVTIPFCEAVIPQETKKSLGARELYFVIKKKEEAWWPRLLKEKVKTHWLKTDFSKWKDEDDSDPDDGADDFSLNEMMNKMGGVGEDADENEEDSDDESLPDLED</sequence>
<dbReference type="GO" id="GO:0006457">
    <property type="term" value="P:protein folding"/>
    <property type="evidence" value="ECO:0007669"/>
    <property type="project" value="TreeGrafter"/>
</dbReference>
<dbReference type="InterPro" id="IPR008978">
    <property type="entry name" value="HSP20-like_chaperone"/>
</dbReference>
<dbReference type="PANTHER" id="PTHR22932">
    <property type="entry name" value="TELOMERASE-BINDING PROTEIN P23 HSP90 CO-CHAPERONE"/>
    <property type="match status" value="1"/>
</dbReference>
<dbReference type="OrthoDB" id="1564555at2759"/>
<dbReference type="GO" id="GO:0051879">
    <property type="term" value="F:Hsp90 protein binding"/>
    <property type="evidence" value="ECO:0007669"/>
    <property type="project" value="InterPro"/>
</dbReference>
<reference evidence="4" key="1">
    <citation type="submission" date="2021-01" db="EMBL/GenBank/DDBJ databases">
        <authorList>
            <person name="Li R."/>
            <person name="Bekaert M."/>
        </authorList>
    </citation>
    <scope>NUCLEOTIDE SEQUENCE</scope>
    <source>
        <strain evidence="4">Farmed</strain>
    </source>
</reference>
<dbReference type="InterPro" id="IPR007052">
    <property type="entry name" value="CS_dom"/>
</dbReference>
<dbReference type="Proteomes" id="UP000597762">
    <property type="component" value="Unassembled WGS sequence"/>
</dbReference>
<accession>A0A812BJW8</accession>
<dbReference type="PANTHER" id="PTHR22932:SF1">
    <property type="entry name" value="CO-CHAPERONE PROTEIN DAF-41"/>
    <property type="match status" value="1"/>
</dbReference>
<dbReference type="GO" id="GO:0005829">
    <property type="term" value="C:cytosol"/>
    <property type="evidence" value="ECO:0007669"/>
    <property type="project" value="TreeGrafter"/>
</dbReference>
<feature type="compositionally biased region" description="Acidic residues" evidence="2">
    <location>
        <begin position="137"/>
        <end position="156"/>
    </location>
</feature>
<evidence type="ECO:0000256" key="1">
    <source>
        <dbReference type="ARBA" id="ARBA00025733"/>
    </source>
</evidence>
<dbReference type="EC" id="5.3.99.3" evidence="4"/>
<feature type="compositionally biased region" description="Acidic residues" evidence="2">
    <location>
        <begin position="111"/>
        <end position="121"/>
    </location>
</feature>
<dbReference type="CDD" id="cd06465">
    <property type="entry name" value="p23_hB-ind1_like"/>
    <property type="match status" value="1"/>
</dbReference>
<gene>
    <name evidence="4" type="ORF">SPHA_18739</name>
</gene>
<name>A0A812BJW8_ACAPH</name>
<dbReference type="FunFam" id="2.60.40.790:FF:000013">
    <property type="entry name" value="Very-long-chain (3R)-3-hydroxyacyl-CoA dehydratase"/>
    <property type="match status" value="1"/>
</dbReference>
<dbReference type="Gene3D" id="2.60.40.790">
    <property type="match status" value="1"/>
</dbReference>
<protein>
    <submittedName>
        <fullName evidence="4">PTGES3</fullName>
        <ecNumber evidence="4">5.3.99.3</ecNumber>
    </submittedName>
</protein>
<dbReference type="SUPFAM" id="SSF49764">
    <property type="entry name" value="HSP20-like chaperones"/>
    <property type="match status" value="1"/>
</dbReference>
<dbReference type="AlphaFoldDB" id="A0A812BJW8"/>
<keyword evidence="5" id="KW-1185">Reference proteome</keyword>
<dbReference type="GO" id="GO:0051131">
    <property type="term" value="P:chaperone-mediated protein complex assembly"/>
    <property type="evidence" value="ECO:0007669"/>
    <property type="project" value="TreeGrafter"/>
</dbReference>
<dbReference type="InterPro" id="IPR045250">
    <property type="entry name" value="p23-like"/>
</dbReference>
<dbReference type="EMBL" id="CAHIKZ030000677">
    <property type="protein sequence ID" value="CAE1232869.1"/>
    <property type="molecule type" value="Genomic_DNA"/>
</dbReference>
<comment type="similarity">
    <text evidence="1">Belongs to the p23/wos2 family.</text>
</comment>
<evidence type="ECO:0000313" key="4">
    <source>
        <dbReference type="EMBL" id="CAE1232869.1"/>
    </source>
</evidence>
<dbReference type="GO" id="GO:0005634">
    <property type="term" value="C:nucleus"/>
    <property type="evidence" value="ECO:0007669"/>
    <property type="project" value="TreeGrafter"/>
</dbReference>
<feature type="region of interest" description="Disordered" evidence="2">
    <location>
        <begin position="107"/>
        <end position="156"/>
    </location>
</feature>
<dbReference type="GO" id="GO:0051087">
    <property type="term" value="F:protein-folding chaperone binding"/>
    <property type="evidence" value="ECO:0007669"/>
    <property type="project" value="TreeGrafter"/>
</dbReference>
<evidence type="ECO:0000313" key="5">
    <source>
        <dbReference type="Proteomes" id="UP000597762"/>
    </source>
</evidence>
<evidence type="ECO:0000259" key="3">
    <source>
        <dbReference type="PROSITE" id="PS51203"/>
    </source>
</evidence>
<comment type="caution">
    <text evidence="4">The sequence shown here is derived from an EMBL/GenBank/DDBJ whole genome shotgun (WGS) entry which is preliminary data.</text>
</comment>
<organism evidence="4 5">
    <name type="scientific">Acanthosepion pharaonis</name>
    <name type="common">Pharaoh cuttlefish</name>
    <name type="synonym">Sepia pharaonis</name>
    <dbReference type="NCBI Taxonomy" id="158019"/>
    <lineage>
        <taxon>Eukaryota</taxon>
        <taxon>Metazoa</taxon>
        <taxon>Spiralia</taxon>
        <taxon>Lophotrochozoa</taxon>
        <taxon>Mollusca</taxon>
        <taxon>Cephalopoda</taxon>
        <taxon>Coleoidea</taxon>
        <taxon>Decapodiformes</taxon>
        <taxon>Sepiida</taxon>
        <taxon>Sepiina</taxon>
        <taxon>Sepiidae</taxon>
        <taxon>Acanthosepion</taxon>
    </lineage>
</organism>
<proteinExistence type="inferred from homology"/>
<dbReference type="GO" id="GO:0050220">
    <property type="term" value="F:prostaglandin-E synthase activity"/>
    <property type="evidence" value="ECO:0007669"/>
    <property type="project" value="UniProtKB-EC"/>
</dbReference>
<feature type="domain" description="CS" evidence="3">
    <location>
        <begin position="4"/>
        <end position="92"/>
    </location>
</feature>